<comment type="caution">
    <text evidence="3">The sequence shown here is derived from an EMBL/GenBank/DDBJ whole genome shotgun (WGS) entry which is preliminary data.</text>
</comment>
<evidence type="ECO:0008006" key="5">
    <source>
        <dbReference type="Google" id="ProtNLM"/>
    </source>
</evidence>
<accession>A0AAE1IMM1</accession>
<evidence type="ECO:0000313" key="4">
    <source>
        <dbReference type="Proteomes" id="UP001293593"/>
    </source>
</evidence>
<evidence type="ECO:0000256" key="2">
    <source>
        <dbReference type="SAM" id="MobiDB-lite"/>
    </source>
</evidence>
<sequence length="344" mass="38986">MYEAQHFMDLQENSNFGDPNSWLSADENSAFTQPQTQFSLANSATASGTNGSLDRVLFNDLVEIVPLVQSLIDRKASSSFTRRGSMIYTKTPSRETLSKRIVDSKGRNVAQSIPTRKKKDHQEKEQGINNLDTDSLPFSSRALTSEKEREELVILKEQVEDLQRKLLEKDELLKSAEDSRIQVNDLTTKLDELMRQASEKDSLLKSAQHQLSDTKIKLADKQAALEKTQWEATTSNKKAEKLQEELDSMQGDISSFMLLLEGLTKYDAVEYTDDYDFKPYEFSHAPSIDDLDEMEMQKMEEARKAYIAVVGVAKDKQDDESLAAASNARLHLQSFVFKSKNFSL</sequence>
<evidence type="ECO:0000256" key="1">
    <source>
        <dbReference type="SAM" id="Coils"/>
    </source>
</evidence>
<dbReference type="PANTHER" id="PTHR35502:SF2">
    <property type="entry name" value="PROTEIN MICROTUBULE BINDING PROTEIN 2C"/>
    <property type="match status" value="1"/>
</dbReference>
<dbReference type="PANTHER" id="PTHR35502">
    <property type="entry name" value="PROTEIN MICROTUBULE BINDING PROTEIN 2C"/>
    <property type="match status" value="1"/>
</dbReference>
<dbReference type="InterPro" id="IPR040289">
    <property type="entry name" value="MBP2C"/>
</dbReference>
<gene>
    <name evidence="3" type="ORF">QN277_014542</name>
</gene>
<dbReference type="AlphaFoldDB" id="A0AAE1IMM1"/>
<feature type="coiled-coil region" evidence="1">
    <location>
        <begin position="145"/>
        <end position="252"/>
    </location>
</feature>
<dbReference type="Proteomes" id="UP001293593">
    <property type="component" value="Unassembled WGS sequence"/>
</dbReference>
<proteinExistence type="predicted"/>
<evidence type="ECO:0000313" key="3">
    <source>
        <dbReference type="EMBL" id="KAK4252557.1"/>
    </source>
</evidence>
<keyword evidence="1" id="KW-0175">Coiled coil</keyword>
<keyword evidence="4" id="KW-1185">Reference proteome</keyword>
<dbReference type="GO" id="GO:0008017">
    <property type="term" value="F:microtubule binding"/>
    <property type="evidence" value="ECO:0007669"/>
    <property type="project" value="InterPro"/>
</dbReference>
<name>A0AAE1IMM1_9FABA</name>
<dbReference type="GO" id="GO:0010497">
    <property type="term" value="P:plasmodesmata-mediated intercellular transport"/>
    <property type="evidence" value="ECO:0007669"/>
    <property type="project" value="InterPro"/>
</dbReference>
<protein>
    <recommendedName>
        <fullName evidence="5">Movement protein binding protein 2C</fullName>
    </recommendedName>
</protein>
<feature type="region of interest" description="Disordered" evidence="2">
    <location>
        <begin position="101"/>
        <end position="137"/>
    </location>
</feature>
<reference evidence="3" key="1">
    <citation type="submission" date="2023-10" db="EMBL/GenBank/DDBJ databases">
        <title>Chromosome-level genome of the transformable northern wattle, Acacia crassicarpa.</title>
        <authorList>
            <person name="Massaro I."/>
            <person name="Sinha N.R."/>
            <person name="Poethig S."/>
            <person name="Leichty A.R."/>
        </authorList>
    </citation>
    <scope>NUCLEOTIDE SEQUENCE</scope>
    <source>
        <strain evidence="3">Acra3RX</strain>
        <tissue evidence="3">Leaf</tissue>
    </source>
</reference>
<feature type="compositionally biased region" description="Polar residues" evidence="2">
    <location>
        <begin position="127"/>
        <end position="137"/>
    </location>
</feature>
<dbReference type="EMBL" id="JAWXYG010000023">
    <property type="protein sequence ID" value="KAK4252557.1"/>
    <property type="molecule type" value="Genomic_DNA"/>
</dbReference>
<organism evidence="3 4">
    <name type="scientific">Acacia crassicarpa</name>
    <name type="common">northern wattle</name>
    <dbReference type="NCBI Taxonomy" id="499986"/>
    <lineage>
        <taxon>Eukaryota</taxon>
        <taxon>Viridiplantae</taxon>
        <taxon>Streptophyta</taxon>
        <taxon>Embryophyta</taxon>
        <taxon>Tracheophyta</taxon>
        <taxon>Spermatophyta</taxon>
        <taxon>Magnoliopsida</taxon>
        <taxon>eudicotyledons</taxon>
        <taxon>Gunneridae</taxon>
        <taxon>Pentapetalae</taxon>
        <taxon>rosids</taxon>
        <taxon>fabids</taxon>
        <taxon>Fabales</taxon>
        <taxon>Fabaceae</taxon>
        <taxon>Caesalpinioideae</taxon>
        <taxon>mimosoid clade</taxon>
        <taxon>Acacieae</taxon>
        <taxon>Acacia</taxon>
    </lineage>
</organism>